<feature type="non-terminal residue" evidence="4">
    <location>
        <position position="176"/>
    </location>
</feature>
<dbReference type="InterPro" id="IPR036291">
    <property type="entry name" value="NAD(P)-bd_dom_sf"/>
</dbReference>
<gene>
    <name evidence="4" type="ORF">EXIGLDRAFT_659850</name>
</gene>
<evidence type="ECO:0000313" key="5">
    <source>
        <dbReference type="Proteomes" id="UP000077266"/>
    </source>
</evidence>
<name>A0A165BBQ8_EXIGL</name>
<dbReference type="SUPFAM" id="SSF51735">
    <property type="entry name" value="NAD(P)-binding Rossmann-fold domains"/>
    <property type="match status" value="1"/>
</dbReference>
<dbReference type="GO" id="GO:0016491">
    <property type="term" value="F:oxidoreductase activity"/>
    <property type="evidence" value="ECO:0007669"/>
    <property type="project" value="UniProtKB-KW"/>
</dbReference>
<dbReference type="Proteomes" id="UP000077266">
    <property type="component" value="Unassembled WGS sequence"/>
</dbReference>
<sequence>MNVLSEALPPKPKWTAKDMPDCTGKVFIVTGGNSGIGLETVKELLKKGGKVYLAARSQSKADEAIEQLATDIGKKAIFLELDLGSLSSVKRAAQTFIDLEPRLDGLINNAGVMGSPADMLTSEGYDLQFGTNVLGHWYFTKLLLPVLVATSDAHPEDKPRVIHVSSNGHRMCPMID</sequence>
<reference evidence="4 5" key="1">
    <citation type="journal article" date="2016" name="Mol. Biol. Evol.">
        <title>Comparative Genomics of Early-Diverging Mushroom-Forming Fungi Provides Insights into the Origins of Lignocellulose Decay Capabilities.</title>
        <authorList>
            <person name="Nagy L.G."/>
            <person name="Riley R."/>
            <person name="Tritt A."/>
            <person name="Adam C."/>
            <person name="Daum C."/>
            <person name="Floudas D."/>
            <person name="Sun H."/>
            <person name="Yadav J.S."/>
            <person name="Pangilinan J."/>
            <person name="Larsson K.H."/>
            <person name="Matsuura K."/>
            <person name="Barry K."/>
            <person name="Labutti K."/>
            <person name="Kuo R."/>
            <person name="Ohm R.A."/>
            <person name="Bhattacharya S.S."/>
            <person name="Shirouzu T."/>
            <person name="Yoshinaga Y."/>
            <person name="Martin F.M."/>
            <person name="Grigoriev I.V."/>
            <person name="Hibbett D.S."/>
        </authorList>
    </citation>
    <scope>NUCLEOTIDE SEQUENCE [LARGE SCALE GENOMIC DNA]</scope>
    <source>
        <strain evidence="4 5">HHB12029</strain>
    </source>
</reference>
<comment type="similarity">
    <text evidence="1">Belongs to the short-chain dehydrogenases/reductases (SDR) family.</text>
</comment>
<evidence type="ECO:0000256" key="2">
    <source>
        <dbReference type="ARBA" id="ARBA00022857"/>
    </source>
</evidence>
<evidence type="ECO:0000256" key="1">
    <source>
        <dbReference type="ARBA" id="ARBA00006484"/>
    </source>
</evidence>
<keyword evidence="3" id="KW-0560">Oxidoreductase</keyword>
<dbReference type="InterPro" id="IPR002347">
    <property type="entry name" value="SDR_fam"/>
</dbReference>
<dbReference type="OrthoDB" id="191139at2759"/>
<organism evidence="4 5">
    <name type="scientific">Exidia glandulosa HHB12029</name>
    <dbReference type="NCBI Taxonomy" id="1314781"/>
    <lineage>
        <taxon>Eukaryota</taxon>
        <taxon>Fungi</taxon>
        <taxon>Dikarya</taxon>
        <taxon>Basidiomycota</taxon>
        <taxon>Agaricomycotina</taxon>
        <taxon>Agaricomycetes</taxon>
        <taxon>Auriculariales</taxon>
        <taxon>Exidiaceae</taxon>
        <taxon>Exidia</taxon>
    </lineage>
</organism>
<dbReference type="EMBL" id="KV426500">
    <property type="protein sequence ID" value="KZV80273.1"/>
    <property type="molecule type" value="Genomic_DNA"/>
</dbReference>
<evidence type="ECO:0000313" key="4">
    <source>
        <dbReference type="EMBL" id="KZV80273.1"/>
    </source>
</evidence>
<dbReference type="PANTHER" id="PTHR24320:SF282">
    <property type="entry name" value="WW DOMAIN-CONTAINING OXIDOREDUCTASE"/>
    <property type="match status" value="1"/>
</dbReference>
<dbReference type="Gene3D" id="3.40.50.720">
    <property type="entry name" value="NAD(P)-binding Rossmann-like Domain"/>
    <property type="match status" value="1"/>
</dbReference>
<dbReference type="PANTHER" id="PTHR24320">
    <property type="entry name" value="RETINOL DEHYDROGENASE"/>
    <property type="match status" value="1"/>
</dbReference>
<protein>
    <submittedName>
        <fullName evidence="4">NAD(P)-binding protein</fullName>
    </submittedName>
</protein>
<accession>A0A165BBQ8</accession>
<keyword evidence="2" id="KW-0521">NADP</keyword>
<keyword evidence="5" id="KW-1185">Reference proteome</keyword>
<dbReference type="PRINTS" id="PR00081">
    <property type="entry name" value="GDHRDH"/>
</dbReference>
<dbReference type="InParanoid" id="A0A165BBQ8"/>
<proteinExistence type="inferred from homology"/>
<dbReference type="Pfam" id="PF00106">
    <property type="entry name" value="adh_short"/>
    <property type="match status" value="1"/>
</dbReference>
<evidence type="ECO:0000256" key="3">
    <source>
        <dbReference type="ARBA" id="ARBA00023002"/>
    </source>
</evidence>
<dbReference type="STRING" id="1314781.A0A165BBQ8"/>
<dbReference type="AlphaFoldDB" id="A0A165BBQ8"/>